<proteinExistence type="predicted"/>
<gene>
    <name evidence="1" type="ORF">KPL71_009563</name>
</gene>
<evidence type="ECO:0000313" key="2">
    <source>
        <dbReference type="Proteomes" id="UP000829398"/>
    </source>
</evidence>
<evidence type="ECO:0000313" key="1">
    <source>
        <dbReference type="EMBL" id="KAH9784215.1"/>
    </source>
</evidence>
<protein>
    <submittedName>
        <fullName evidence="1">Protein PIR</fullName>
    </submittedName>
</protein>
<accession>A0ACB8MF12</accession>
<organism evidence="1 2">
    <name type="scientific">Citrus sinensis</name>
    <name type="common">Sweet orange</name>
    <name type="synonym">Citrus aurantium var. sinensis</name>
    <dbReference type="NCBI Taxonomy" id="2711"/>
    <lineage>
        <taxon>Eukaryota</taxon>
        <taxon>Viridiplantae</taxon>
        <taxon>Streptophyta</taxon>
        <taxon>Embryophyta</taxon>
        <taxon>Tracheophyta</taxon>
        <taxon>Spermatophyta</taxon>
        <taxon>Magnoliopsida</taxon>
        <taxon>eudicotyledons</taxon>
        <taxon>Gunneridae</taxon>
        <taxon>Pentapetalae</taxon>
        <taxon>rosids</taxon>
        <taxon>malvids</taxon>
        <taxon>Sapindales</taxon>
        <taxon>Rutaceae</taxon>
        <taxon>Aurantioideae</taxon>
        <taxon>Citrus</taxon>
    </lineage>
</organism>
<dbReference type="Proteomes" id="UP000829398">
    <property type="component" value="Chromosome 3"/>
</dbReference>
<reference evidence="2" key="1">
    <citation type="journal article" date="2023" name="Hortic. Res.">
        <title>A chromosome-level phased genome enabling allele-level studies in sweet orange: a case study on citrus Huanglongbing tolerance.</title>
        <authorList>
            <person name="Wu B."/>
            <person name="Yu Q."/>
            <person name="Deng Z."/>
            <person name="Duan Y."/>
            <person name="Luo F."/>
            <person name="Gmitter F. Jr."/>
        </authorList>
    </citation>
    <scope>NUCLEOTIDE SEQUENCE [LARGE SCALE GENOMIC DNA]</scope>
    <source>
        <strain evidence="2">cv. Valencia</strain>
    </source>
</reference>
<name>A0ACB8MF12_CITSI</name>
<sequence length="1166" mass="132485">MRNGHGEKSVWRRSSRAHSLRFWGQSNLNSKRNRQFAIHVMAAVPVEEAIAALSTFSLEDEQPEVQGPSVLVSTERGATASPIEYSDVNAYRLSLSEDTKALNQLNTLIQEGKEMASVLYTYRSCVKALPQLPNSMKHSQADLYLETYQVLDLEMSRLREIQRWQASAASKLAADMQRFSRPERRINGPTITHLWSMLKLLDVLVQLDHLKNAKASIPNDFSWYKRTFTQVSVQWQDTDSMREELDDLQIFLSTRWAILLNLHVEMFRVNNVEDILQVLIVFAVESLELDFALLFPERHILLRVLPVLVVLATSSEKDNNADIEWCKEVKGNMYDMVIEGFQLLSKWTARIWEQCAWKFSRPYKDAVPSETNEASASYSDYEKVVRYNYSAEERKALVELVSYIKNIGSMMLRSDTLVADALWETIHAEVQDFVQNTLATMLRTTFRKKKDLSRVERIVGGVFFPPHRQAQFKDIPLLSWLEGESILDLLLPIARARPTRILSDMRTLSADWMANNSRPEAEQQSMHHVGEESRGNIFYPRAVAPTAAQVHCLQFLIYEVVSGGNLRKPGGLFGNTGSEIPVNELKQLESFFYKLSFFLHILDYTATVSTLTDLGFLWFREFYLESSRVIQNAGLLESVMMPFDIYNDSAQQALVVLKQRFLYDEIEAEVDHCFDIFVSRLCETIFTYYKSWAASELLDPSFLFSSDNGEKYSVQPMRLSALFKMTRVKIWSEMQSDFLPNFILCNTTQRFIRSSKVPLASVQKPSVPYAKPSFYCGTQDLNSAHQSFARLHSGFFGIPHMFSIVRLLGSRSLPWLIRALLDHISNKITTLEPLIMGLQETLPKSIGLLHFDSGVTGCMRLVKEQLNWGTKSELKAEVLHGIKEIGSVLYWMGLLDIVLREVDTTHFMQTAPWLGFLPGADGQISYHQDGGDSPVVNLFKSATAAIVSNPGCPNPTSFHTMSKQAEAADLLYKANMNTGSVLEYALAFTSAALDKYCSKWSATPKTGFIDITTSKDFYRIYSELNLRVGDRYQGYLEESSQTPSNNHKVLGDSVAWGGCTIIYLLGQQLHFELFDFSYQVLNVAEVEAISVPQSQKHPHFGQGWEALIEAMKKARRLNNHVFSMLKARCPLEDKTACAIKQSGAPLHRIKFENTVSAFETLPQRGV</sequence>
<keyword evidence="2" id="KW-1185">Reference proteome</keyword>
<dbReference type="EMBL" id="CM039172">
    <property type="protein sequence ID" value="KAH9784215.1"/>
    <property type="molecule type" value="Genomic_DNA"/>
</dbReference>
<comment type="caution">
    <text evidence="1">The sequence shown here is derived from an EMBL/GenBank/DDBJ whole genome shotgun (WGS) entry which is preliminary data.</text>
</comment>